<feature type="non-terminal residue" evidence="1">
    <location>
        <position position="99"/>
    </location>
</feature>
<dbReference type="EMBL" id="QUTI01009702">
    <property type="protein sequence ID" value="RLO13029.1"/>
    <property type="molecule type" value="Genomic_DNA"/>
</dbReference>
<gene>
    <name evidence="1" type="ORF">DYB28_001855</name>
</gene>
<reference evidence="1 2" key="1">
    <citation type="journal article" date="2018" name="J. Invertebr. Pathol.">
        <title>New genotyping method for the causative agent of crayfish plague (Aphanomyces astaci) based on whole genome data.</title>
        <authorList>
            <person name="Minardi D."/>
            <person name="Studholme D.J."/>
            <person name="van der Giezen M."/>
            <person name="Pretto T."/>
            <person name="Oidtmann B."/>
        </authorList>
    </citation>
    <scope>NUCLEOTIDE SEQUENCE [LARGE SCALE GENOMIC DNA]</scope>
    <source>
        <strain evidence="1 2">KB13</strain>
    </source>
</reference>
<comment type="caution">
    <text evidence="1">The sequence shown here is derived from an EMBL/GenBank/DDBJ whole genome shotgun (WGS) entry which is preliminary data.</text>
</comment>
<protein>
    <submittedName>
        <fullName evidence="1">Uncharacterized protein</fullName>
    </submittedName>
</protein>
<dbReference type="Proteomes" id="UP000275652">
    <property type="component" value="Unassembled WGS sequence"/>
</dbReference>
<evidence type="ECO:0000313" key="1">
    <source>
        <dbReference type="EMBL" id="RLO13029.1"/>
    </source>
</evidence>
<name>A0A9X8HFP4_APHAT</name>
<evidence type="ECO:0000313" key="2">
    <source>
        <dbReference type="Proteomes" id="UP000275652"/>
    </source>
</evidence>
<proteinExistence type="predicted"/>
<dbReference type="AlphaFoldDB" id="A0A9X8HFP4"/>
<accession>A0A9X8HFP4</accession>
<organism evidence="1 2">
    <name type="scientific">Aphanomyces astaci</name>
    <name type="common">Crayfish plague agent</name>
    <dbReference type="NCBI Taxonomy" id="112090"/>
    <lineage>
        <taxon>Eukaryota</taxon>
        <taxon>Sar</taxon>
        <taxon>Stramenopiles</taxon>
        <taxon>Oomycota</taxon>
        <taxon>Saprolegniomycetes</taxon>
        <taxon>Saprolegniales</taxon>
        <taxon>Verrucalvaceae</taxon>
        <taxon>Aphanomyces</taxon>
    </lineage>
</organism>
<sequence>MGSGPTRAVQYGWLDLVQKNGSREGVAFDTVVTSMQNAVGLGHVLIVDYLWGLLVLTRPTQQVKAASTFIDQITSVKNAFKGPWDNELEDLPNVVPISE</sequence>